<name>A0A0E9PDV2_ANGAN</name>
<dbReference type="AlphaFoldDB" id="A0A0E9PDV2"/>
<protein>
    <submittedName>
        <fullName evidence="1">Uncharacterized protein</fullName>
    </submittedName>
</protein>
<dbReference type="EMBL" id="GBXM01106115">
    <property type="protein sequence ID" value="JAH02462.1"/>
    <property type="molecule type" value="Transcribed_RNA"/>
</dbReference>
<evidence type="ECO:0000313" key="1">
    <source>
        <dbReference type="EMBL" id="JAH02462.1"/>
    </source>
</evidence>
<reference evidence="1" key="1">
    <citation type="submission" date="2014-11" db="EMBL/GenBank/DDBJ databases">
        <authorList>
            <person name="Amaro Gonzalez C."/>
        </authorList>
    </citation>
    <scope>NUCLEOTIDE SEQUENCE</scope>
</reference>
<reference evidence="1" key="2">
    <citation type="journal article" date="2015" name="Fish Shellfish Immunol.">
        <title>Early steps in the European eel (Anguilla anguilla)-Vibrio vulnificus interaction in the gills: Role of the RtxA13 toxin.</title>
        <authorList>
            <person name="Callol A."/>
            <person name="Pajuelo D."/>
            <person name="Ebbesson L."/>
            <person name="Teles M."/>
            <person name="MacKenzie S."/>
            <person name="Amaro C."/>
        </authorList>
    </citation>
    <scope>NUCLEOTIDE SEQUENCE</scope>
</reference>
<accession>A0A0E9PDV2</accession>
<sequence length="32" mass="3819">MLPIKWRKNMKCLCDSHYTNSIYNLNISTCLN</sequence>
<proteinExistence type="predicted"/>
<organism evidence="1">
    <name type="scientific">Anguilla anguilla</name>
    <name type="common">European freshwater eel</name>
    <name type="synonym">Muraena anguilla</name>
    <dbReference type="NCBI Taxonomy" id="7936"/>
    <lineage>
        <taxon>Eukaryota</taxon>
        <taxon>Metazoa</taxon>
        <taxon>Chordata</taxon>
        <taxon>Craniata</taxon>
        <taxon>Vertebrata</taxon>
        <taxon>Euteleostomi</taxon>
        <taxon>Actinopterygii</taxon>
        <taxon>Neopterygii</taxon>
        <taxon>Teleostei</taxon>
        <taxon>Anguilliformes</taxon>
        <taxon>Anguillidae</taxon>
        <taxon>Anguilla</taxon>
    </lineage>
</organism>